<organism evidence="8 9">
    <name type="scientific">Sulfurimonas sediminis</name>
    <dbReference type="NCBI Taxonomy" id="2590020"/>
    <lineage>
        <taxon>Bacteria</taxon>
        <taxon>Pseudomonadati</taxon>
        <taxon>Campylobacterota</taxon>
        <taxon>Epsilonproteobacteria</taxon>
        <taxon>Campylobacterales</taxon>
        <taxon>Sulfurimonadaceae</taxon>
        <taxon>Sulfurimonas</taxon>
    </lineage>
</organism>
<proteinExistence type="predicted"/>
<feature type="domain" description="4Fe-4S ferredoxin-type" evidence="7">
    <location>
        <begin position="81"/>
        <end position="112"/>
    </location>
</feature>
<evidence type="ECO:0000256" key="2">
    <source>
        <dbReference type="ARBA" id="ARBA00022485"/>
    </source>
</evidence>
<evidence type="ECO:0000259" key="7">
    <source>
        <dbReference type="PROSITE" id="PS51379"/>
    </source>
</evidence>
<evidence type="ECO:0000256" key="1">
    <source>
        <dbReference type="ARBA" id="ARBA00001966"/>
    </source>
</evidence>
<dbReference type="EMBL" id="CP041235">
    <property type="protein sequence ID" value="QOP44434.1"/>
    <property type="molecule type" value="Genomic_DNA"/>
</dbReference>
<dbReference type="Pfam" id="PF14697">
    <property type="entry name" value="Fer4_21"/>
    <property type="match status" value="1"/>
</dbReference>
<sequence length="131" mass="14887">MANTGWDEFEIGAMLRTFDGAVEDIAGTLQEDRPYSQNSSFSASVADWRIEKPVFNKDFCIDCQFCWVYCPDISIISRDKKMIGIDMDHCKGCAICVEVCPTNPKSLLMFPEQADEETEIANWPAKEEEEK</sequence>
<evidence type="ECO:0000256" key="3">
    <source>
        <dbReference type="ARBA" id="ARBA00022723"/>
    </source>
</evidence>
<dbReference type="PROSITE" id="PS51379">
    <property type="entry name" value="4FE4S_FER_2"/>
    <property type="match status" value="2"/>
</dbReference>
<dbReference type="AlphaFoldDB" id="A0A7M1B3Z8"/>
<protein>
    <submittedName>
        <fullName evidence="8">4Fe-4S dicluster domain-containing protein</fullName>
    </submittedName>
</protein>
<dbReference type="GO" id="GO:0016625">
    <property type="term" value="F:oxidoreductase activity, acting on the aldehyde or oxo group of donors, iron-sulfur protein as acceptor"/>
    <property type="evidence" value="ECO:0007669"/>
    <property type="project" value="InterPro"/>
</dbReference>
<comment type="cofactor">
    <cofactor evidence="1">
        <name>[4Fe-4S] cluster</name>
        <dbReference type="ChEBI" id="CHEBI:49883"/>
    </cofactor>
</comment>
<dbReference type="PANTHER" id="PTHR43724:SF1">
    <property type="entry name" value="PYRUVATE SYNTHASE SUBUNIT PORD"/>
    <property type="match status" value="1"/>
</dbReference>
<evidence type="ECO:0000256" key="5">
    <source>
        <dbReference type="ARBA" id="ARBA00023004"/>
    </source>
</evidence>
<evidence type="ECO:0000256" key="6">
    <source>
        <dbReference type="ARBA" id="ARBA00023014"/>
    </source>
</evidence>
<dbReference type="SUPFAM" id="SSF54862">
    <property type="entry name" value="4Fe-4S ferredoxins"/>
    <property type="match status" value="1"/>
</dbReference>
<evidence type="ECO:0000256" key="4">
    <source>
        <dbReference type="ARBA" id="ARBA00022737"/>
    </source>
</evidence>
<keyword evidence="9" id="KW-1185">Reference proteome</keyword>
<dbReference type="InterPro" id="IPR017900">
    <property type="entry name" value="4Fe4S_Fe_S_CS"/>
</dbReference>
<gene>
    <name evidence="8" type="ORF">FJR45_10935</name>
</gene>
<dbReference type="RefSeq" id="WP_193150576.1">
    <property type="nucleotide sequence ID" value="NZ_CP041235.1"/>
</dbReference>
<reference evidence="8 9" key="1">
    <citation type="submission" date="2019-06" db="EMBL/GenBank/DDBJ databases">
        <title>Sulfurimonas gotlandica sp. nov., a chemoautotrophic and psychrotolerant epsilonproteobacterium isolated from a pelagic redoxcline, and an emended description of the genus Sulfurimonas.</title>
        <authorList>
            <person name="Wang S."/>
            <person name="Jiang L."/>
            <person name="Shao Z."/>
        </authorList>
    </citation>
    <scope>NUCLEOTIDE SEQUENCE [LARGE SCALE GENOMIC DNA]</scope>
    <source>
        <strain evidence="8 9">S2-6</strain>
    </source>
</reference>
<dbReference type="GO" id="GO:0051539">
    <property type="term" value="F:4 iron, 4 sulfur cluster binding"/>
    <property type="evidence" value="ECO:0007669"/>
    <property type="project" value="UniProtKB-KW"/>
</dbReference>
<keyword evidence="5" id="KW-0408">Iron</keyword>
<dbReference type="InterPro" id="IPR011898">
    <property type="entry name" value="PorD_KorD"/>
</dbReference>
<dbReference type="Gene3D" id="3.30.70.20">
    <property type="match status" value="1"/>
</dbReference>
<dbReference type="NCBIfam" id="TIGR02179">
    <property type="entry name" value="PorD_KorD"/>
    <property type="match status" value="1"/>
</dbReference>
<evidence type="ECO:0000313" key="8">
    <source>
        <dbReference type="EMBL" id="QOP44434.1"/>
    </source>
</evidence>
<dbReference type="InterPro" id="IPR017896">
    <property type="entry name" value="4Fe4S_Fe-S-bd"/>
</dbReference>
<name>A0A7M1B3Z8_9BACT</name>
<keyword evidence="4" id="KW-0677">Repeat</keyword>
<feature type="domain" description="4Fe-4S ferredoxin-type" evidence="7">
    <location>
        <begin position="51"/>
        <end position="80"/>
    </location>
</feature>
<dbReference type="Proteomes" id="UP000593719">
    <property type="component" value="Chromosome"/>
</dbReference>
<keyword evidence="3" id="KW-0479">Metal-binding</keyword>
<keyword evidence="6" id="KW-0411">Iron-sulfur</keyword>
<dbReference type="GO" id="GO:0046872">
    <property type="term" value="F:metal ion binding"/>
    <property type="evidence" value="ECO:0007669"/>
    <property type="project" value="UniProtKB-KW"/>
</dbReference>
<dbReference type="PROSITE" id="PS00198">
    <property type="entry name" value="4FE4S_FER_1"/>
    <property type="match status" value="1"/>
</dbReference>
<accession>A0A7M1B3Z8</accession>
<keyword evidence="2" id="KW-0004">4Fe-4S</keyword>
<dbReference type="NCBIfam" id="NF007204">
    <property type="entry name" value="PRK09625.1"/>
    <property type="match status" value="1"/>
</dbReference>
<evidence type="ECO:0000313" key="9">
    <source>
        <dbReference type="Proteomes" id="UP000593719"/>
    </source>
</evidence>
<dbReference type="PANTHER" id="PTHR43724">
    <property type="entry name" value="PYRUVATE SYNTHASE SUBUNIT PORD"/>
    <property type="match status" value="1"/>
</dbReference>
<dbReference type="KEGG" id="ssei:FJR45_10935"/>